<accession>A0A1H7KYJ3</accession>
<organism evidence="3 4">
    <name type="scientific">Jannaschia helgolandensis</name>
    <dbReference type="NCBI Taxonomy" id="188906"/>
    <lineage>
        <taxon>Bacteria</taxon>
        <taxon>Pseudomonadati</taxon>
        <taxon>Pseudomonadota</taxon>
        <taxon>Alphaproteobacteria</taxon>
        <taxon>Rhodobacterales</taxon>
        <taxon>Roseobacteraceae</taxon>
        <taxon>Jannaschia</taxon>
    </lineage>
</organism>
<proteinExistence type="predicted"/>
<dbReference type="InterPro" id="IPR006076">
    <property type="entry name" value="FAD-dep_OxRdtase"/>
</dbReference>
<dbReference type="SUPFAM" id="SSF51905">
    <property type="entry name" value="FAD/NAD(P)-binding domain"/>
    <property type="match status" value="1"/>
</dbReference>
<name>A0A1H7KYJ3_9RHOB</name>
<evidence type="ECO:0000313" key="4">
    <source>
        <dbReference type="Proteomes" id="UP000199283"/>
    </source>
</evidence>
<dbReference type="Gene3D" id="3.30.9.10">
    <property type="entry name" value="D-Amino Acid Oxidase, subunit A, domain 2"/>
    <property type="match status" value="1"/>
</dbReference>
<dbReference type="PANTHER" id="PTHR13847">
    <property type="entry name" value="SARCOSINE DEHYDROGENASE-RELATED"/>
    <property type="match status" value="1"/>
</dbReference>
<dbReference type="PANTHER" id="PTHR13847:SF281">
    <property type="entry name" value="FAD DEPENDENT OXIDOREDUCTASE DOMAIN-CONTAINING PROTEIN"/>
    <property type="match status" value="1"/>
</dbReference>
<protein>
    <submittedName>
        <fullName evidence="3">Glycine/D-amino acid oxidase</fullName>
    </submittedName>
</protein>
<keyword evidence="1" id="KW-0560">Oxidoreductase</keyword>
<dbReference type="Gene3D" id="3.50.50.60">
    <property type="entry name" value="FAD/NAD(P)-binding domain"/>
    <property type="match status" value="1"/>
</dbReference>
<reference evidence="3 4" key="1">
    <citation type="submission" date="2016-10" db="EMBL/GenBank/DDBJ databases">
        <authorList>
            <person name="de Groot N.N."/>
        </authorList>
    </citation>
    <scope>NUCLEOTIDE SEQUENCE [LARGE SCALE GENOMIC DNA]</scope>
    <source>
        <strain evidence="3 4">DSM 14858</strain>
    </source>
</reference>
<evidence type="ECO:0000313" key="3">
    <source>
        <dbReference type="EMBL" id="SEK91788.1"/>
    </source>
</evidence>
<dbReference type="GO" id="GO:0016491">
    <property type="term" value="F:oxidoreductase activity"/>
    <property type="evidence" value="ECO:0007669"/>
    <property type="project" value="UniProtKB-KW"/>
</dbReference>
<feature type="domain" description="FAD dependent oxidoreductase" evidence="2">
    <location>
        <begin position="28"/>
        <end position="381"/>
    </location>
</feature>
<dbReference type="AlphaFoldDB" id="A0A1H7KYJ3"/>
<dbReference type="OrthoDB" id="9806601at2"/>
<dbReference type="GO" id="GO:0005737">
    <property type="term" value="C:cytoplasm"/>
    <property type="evidence" value="ECO:0007669"/>
    <property type="project" value="TreeGrafter"/>
</dbReference>
<dbReference type="EMBL" id="FNZQ01000002">
    <property type="protein sequence ID" value="SEK91788.1"/>
    <property type="molecule type" value="Genomic_DNA"/>
</dbReference>
<dbReference type="RefSeq" id="WP_092761522.1">
    <property type="nucleotide sequence ID" value="NZ_FNZQ01000002.1"/>
</dbReference>
<dbReference type="Proteomes" id="UP000199283">
    <property type="component" value="Unassembled WGS sequence"/>
</dbReference>
<dbReference type="InterPro" id="IPR036188">
    <property type="entry name" value="FAD/NAD-bd_sf"/>
</dbReference>
<gene>
    <name evidence="3" type="ORF">SAMN04488526_1550</name>
</gene>
<evidence type="ECO:0000256" key="1">
    <source>
        <dbReference type="ARBA" id="ARBA00023002"/>
    </source>
</evidence>
<keyword evidence="4" id="KW-1185">Reference proteome</keyword>
<sequence>MVTKTAFWTVTGTPVDHYDPIAGDVTCDVVVIGGGFTGLRTALDLAHAGTDVQVIEGGQIGQGASGRSGGQVNPMLPVAKPEHLRDAVGDTYFERMTAASLASADDLFELIRTENIDCEARQHGWIRAEHCASAARVARHNARLWNSFGAGFEFMDAGETRRKTGARGYLGAVMAPKGGAVQPLSLVRGLARAAARAGARIATQSRVTGMTRADGIWTLSVGAHRVRASQVVLATNGYTDGTQPGLRRTILPFTSIQIATEPLPDDVLAELLPEGHTISDTRRLIMYSRREPGGQFVFGGIGYTLPGMGRRGYSWMLQDVPRLFPALRGVTWKYRWGGQIALTQDRVPHMHEPQPGVIAGLGYNGRGVAMSHLMGREMARRALGAPADSLVFPITPMKPYAFREIQSAGSPLALCYLRIRDQLEMGRRTGAAAGSRSIPNTDPA</sequence>
<dbReference type="Pfam" id="PF01266">
    <property type="entry name" value="DAO"/>
    <property type="match status" value="1"/>
</dbReference>
<evidence type="ECO:0000259" key="2">
    <source>
        <dbReference type="Pfam" id="PF01266"/>
    </source>
</evidence>
<dbReference type="STRING" id="188906.SAMN04488526_1550"/>